<gene>
    <name evidence="1" type="ORF">NSIN_20408</name>
</gene>
<dbReference type="AlphaFoldDB" id="A0A2H1EFT0"/>
<sequence>MAREYNLEKIREKLIDTLGSSKTGLTGIEISEELGINRVTMSKYLKIFAGEGLIKQKNMGSVNLWFIEDGVDKLSFPADFFQVKNRYLDYVLSGSAREAHTLIRTSLHSGATPAKIVSEIIIPTIEAVENSYDSGKIGRSEKNFLDELISTSISLIGLLEEEVDPKKNMVILSTDYQNALFAQAVSSVLRTQKWRVSLLGDMSSAIDVMFDIDLQRFLNKVWSKREGVMIVTIFSSKESEIKFFSQAVNTSAERFGKNFHLALCTKVAKKTKVNADFVSNDVEALLQWCQTVFESYKNQ</sequence>
<keyword evidence="2" id="KW-1185">Reference proteome</keyword>
<organism evidence="1 2">
    <name type="scientific">Nitrosotalea sinensis</name>
    <dbReference type="NCBI Taxonomy" id="1499975"/>
    <lineage>
        <taxon>Archaea</taxon>
        <taxon>Nitrososphaerota</taxon>
        <taxon>Nitrososphaeria</taxon>
        <taxon>Nitrosotaleales</taxon>
        <taxon>Nitrosotaleaceae</taxon>
        <taxon>Nitrosotalea</taxon>
    </lineage>
</organism>
<dbReference type="EMBL" id="FRFC01000003">
    <property type="protein sequence ID" value="SHO44690.1"/>
    <property type="molecule type" value="Genomic_DNA"/>
</dbReference>
<dbReference type="Proteomes" id="UP000232412">
    <property type="component" value="Unassembled WGS sequence"/>
</dbReference>
<dbReference type="RefSeq" id="WP_101009429.1">
    <property type="nucleotide sequence ID" value="NZ_FRFC01000003.1"/>
</dbReference>
<dbReference type="Gene3D" id="1.10.10.10">
    <property type="entry name" value="Winged helix-like DNA-binding domain superfamily/Winged helix DNA-binding domain"/>
    <property type="match status" value="1"/>
</dbReference>
<name>A0A2H1EFT0_9ARCH</name>
<evidence type="ECO:0000313" key="2">
    <source>
        <dbReference type="Proteomes" id="UP000232412"/>
    </source>
</evidence>
<dbReference type="InterPro" id="IPR036388">
    <property type="entry name" value="WH-like_DNA-bd_sf"/>
</dbReference>
<accession>A0A2H1EFT0</accession>
<evidence type="ECO:0000313" key="1">
    <source>
        <dbReference type="EMBL" id="SHO44690.1"/>
    </source>
</evidence>
<protein>
    <submittedName>
        <fullName evidence="1">Uncharacterized protein</fullName>
    </submittedName>
</protein>
<proteinExistence type="predicted"/>
<dbReference type="SUPFAM" id="SSF46785">
    <property type="entry name" value="Winged helix' DNA-binding domain"/>
    <property type="match status" value="1"/>
</dbReference>
<dbReference type="InterPro" id="IPR036390">
    <property type="entry name" value="WH_DNA-bd_sf"/>
</dbReference>
<dbReference type="OrthoDB" id="111719at2157"/>
<reference evidence="2" key="1">
    <citation type="submission" date="2016-12" db="EMBL/GenBank/DDBJ databases">
        <authorList>
            <person name="Herbold C."/>
        </authorList>
    </citation>
    <scope>NUCLEOTIDE SEQUENCE [LARGE SCALE GENOMIC DNA]</scope>
</reference>